<dbReference type="InterPro" id="IPR014914">
    <property type="entry name" value="RES_dom"/>
</dbReference>
<sequence length="174" mass="18761">MRLQTTVYRAHHPGWAWAPDSGEGARIYGGRFNPPGQAALYTALRLQTAWLEAQQGFAFKAQPMTLCAYRVDCEAVLDLTDPAVLAAEGVAPAELACAWADLADRGLPVPSWELARRLAARGIAGILVPSFAPGAGPRDVNAVFWRWGPAPPQQVQVVDDHGRLPRDAASWPAI</sequence>
<evidence type="ECO:0000259" key="1">
    <source>
        <dbReference type="SMART" id="SM00953"/>
    </source>
</evidence>
<feature type="domain" description="RES" evidence="1">
    <location>
        <begin position="19"/>
        <end position="158"/>
    </location>
</feature>
<accession>A0ABS1V9B7</accession>
<organism evidence="2 3">
    <name type="scientific">Belnapia mucosa</name>
    <dbReference type="NCBI Taxonomy" id="2804532"/>
    <lineage>
        <taxon>Bacteria</taxon>
        <taxon>Pseudomonadati</taxon>
        <taxon>Pseudomonadota</taxon>
        <taxon>Alphaproteobacteria</taxon>
        <taxon>Acetobacterales</taxon>
        <taxon>Roseomonadaceae</taxon>
        <taxon>Belnapia</taxon>
    </lineage>
</organism>
<reference evidence="2 3" key="1">
    <citation type="submission" date="2021-01" db="EMBL/GenBank/DDBJ databases">
        <title>Belnapia mucosa sp. nov. and Belnapia arida sp. nov., isolated from the Tabernas Desert (Almeria, Spain).</title>
        <authorList>
            <person name="Molina-Menor E."/>
            <person name="Vidal-Verdu A."/>
            <person name="Calonge A."/>
            <person name="Satari L."/>
            <person name="Pereto Magraner J."/>
            <person name="Porcar Miralles M."/>
        </authorList>
    </citation>
    <scope>NUCLEOTIDE SEQUENCE [LARGE SCALE GENOMIC DNA]</scope>
    <source>
        <strain evidence="2 3">T6</strain>
    </source>
</reference>
<protein>
    <submittedName>
        <fullName evidence="2">RES domain-containing protein</fullName>
    </submittedName>
</protein>
<dbReference type="EMBL" id="JAEUXJ010000010">
    <property type="protein sequence ID" value="MBL6457731.1"/>
    <property type="molecule type" value="Genomic_DNA"/>
</dbReference>
<comment type="caution">
    <text evidence="2">The sequence shown here is derived from an EMBL/GenBank/DDBJ whole genome shotgun (WGS) entry which is preliminary data.</text>
</comment>
<gene>
    <name evidence="2" type="ORF">JMJ55_20550</name>
</gene>
<dbReference type="RefSeq" id="WP_202827619.1">
    <property type="nucleotide sequence ID" value="NZ_JAEUXJ010000010.1"/>
</dbReference>
<dbReference type="SMART" id="SM00953">
    <property type="entry name" value="RES"/>
    <property type="match status" value="1"/>
</dbReference>
<keyword evidence="3" id="KW-1185">Reference proteome</keyword>
<proteinExistence type="predicted"/>
<evidence type="ECO:0000313" key="3">
    <source>
        <dbReference type="Proteomes" id="UP000606490"/>
    </source>
</evidence>
<name>A0ABS1V9B7_9PROT</name>
<dbReference type="Proteomes" id="UP000606490">
    <property type="component" value="Unassembled WGS sequence"/>
</dbReference>
<evidence type="ECO:0000313" key="2">
    <source>
        <dbReference type="EMBL" id="MBL6457731.1"/>
    </source>
</evidence>
<dbReference type="Pfam" id="PF08808">
    <property type="entry name" value="RES"/>
    <property type="match status" value="1"/>
</dbReference>